<sequence>MEYIFIRLYLKEMSILSLKRSANQQFQLINKKHQLQYIVYSENFDSPQFYSRLLIRRLLRIIQDQGYEAYNTQKMVFYCNHHISYLLKGRSSYIQKRVEWLISLTKVQTGLILKIKPFLYSYKSAYHIQDDNSQYYEFAAKNRNNNFDIQSLEKQ</sequence>
<comment type="caution">
    <text evidence="1">The sequence shown here is derived from an EMBL/GenBank/DDBJ whole genome shotgun (WGS) entry which is preliminary data.</text>
</comment>
<keyword evidence="2" id="KW-1185">Reference proteome</keyword>
<gene>
    <name evidence="1" type="ORF">POCTA_138.1.T1260107</name>
</gene>
<name>A0A8S1XMN0_PAROT</name>
<dbReference type="EMBL" id="CAJJDP010000126">
    <property type="protein sequence ID" value="CAD8202157.1"/>
    <property type="molecule type" value="Genomic_DNA"/>
</dbReference>
<evidence type="ECO:0000313" key="1">
    <source>
        <dbReference type="EMBL" id="CAD8202157.1"/>
    </source>
</evidence>
<dbReference type="AlphaFoldDB" id="A0A8S1XMN0"/>
<dbReference type="Proteomes" id="UP000683925">
    <property type="component" value="Unassembled WGS sequence"/>
</dbReference>
<organism evidence="1 2">
    <name type="scientific">Paramecium octaurelia</name>
    <dbReference type="NCBI Taxonomy" id="43137"/>
    <lineage>
        <taxon>Eukaryota</taxon>
        <taxon>Sar</taxon>
        <taxon>Alveolata</taxon>
        <taxon>Ciliophora</taxon>
        <taxon>Intramacronucleata</taxon>
        <taxon>Oligohymenophorea</taxon>
        <taxon>Peniculida</taxon>
        <taxon>Parameciidae</taxon>
        <taxon>Paramecium</taxon>
    </lineage>
</organism>
<accession>A0A8S1XMN0</accession>
<reference evidence="1" key="1">
    <citation type="submission" date="2021-01" db="EMBL/GenBank/DDBJ databases">
        <authorList>
            <consortium name="Genoscope - CEA"/>
            <person name="William W."/>
        </authorList>
    </citation>
    <scope>NUCLEOTIDE SEQUENCE</scope>
</reference>
<protein>
    <submittedName>
        <fullName evidence="1">Uncharacterized protein</fullName>
    </submittedName>
</protein>
<evidence type="ECO:0000313" key="2">
    <source>
        <dbReference type="Proteomes" id="UP000683925"/>
    </source>
</evidence>
<proteinExistence type="predicted"/>